<dbReference type="CDD" id="cd01650">
    <property type="entry name" value="RT_nLTR_like"/>
    <property type="match status" value="1"/>
</dbReference>
<dbReference type="Pfam" id="PF13966">
    <property type="entry name" value="zf-RVT"/>
    <property type="match status" value="1"/>
</dbReference>
<keyword evidence="2" id="KW-0378">Hydrolase</keyword>
<dbReference type="PANTHER" id="PTHR33116">
    <property type="entry name" value="REVERSE TRANSCRIPTASE ZINC-BINDING DOMAIN-CONTAINING PROTEIN-RELATED-RELATED"/>
    <property type="match status" value="1"/>
</dbReference>
<name>A0A8T2BER5_ARASU</name>
<dbReference type="OrthoDB" id="1111124at2759"/>
<dbReference type="Pfam" id="PF03372">
    <property type="entry name" value="Exo_endo_phos"/>
    <property type="match status" value="1"/>
</dbReference>
<dbReference type="InterPro" id="IPR005135">
    <property type="entry name" value="Endo/exonuclease/phosphatase"/>
</dbReference>
<dbReference type="Pfam" id="PF14111">
    <property type="entry name" value="DUF4283"/>
    <property type="match status" value="1"/>
</dbReference>
<keyword evidence="3" id="KW-1185">Reference proteome</keyword>
<dbReference type="InterPro" id="IPR026960">
    <property type="entry name" value="RVT-Znf"/>
</dbReference>
<evidence type="ECO:0000313" key="3">
    <source>
        <dbReference type="Proteomes" id="UP000694251"/>
    </source>
</evidence>
<sequence length="1723" mass="192344">MAESSAPPSLADPPDPSSLLALDPVTLTIHRDLGPVSISSDLGHLSNHPSLAVNASDLVTIPISSIDSSDVSVVQTGLPIDLPAKVSADCSPPVIEDTQLMWADRFNPSLRNLTKAAQPIFLDDGTPTVRAPASVVLKASDTWKDHIVAHLHGNPPPAGKIFVDLNPIWGKEGRISVRCLPSGLVLIFIPSEATRKWVIEVGCWQAGNCLFTVTAWSPTTSLIPIKLVSLPIWVILKDVPPQLYSLPGLSTIASGIGEPLHTEKFQLPPLKVDTRIKVEILLKKILPKSVLVRDDDGNEVRVWVEYPRLPPKCDYCGEFGHLYHRCPTAPDVSSTTHHQAFVPKELHTNVTVRSSITTQAALKPSQRIIPPSSPAITTPIVVSVQASKELVSHDPATSTHRYFDSPANDSPNEWQVVSGRSRMSKFQKPLPVDLAKTNSITAQQFAEEEEAIQIGQRLIRGRSASPISTAEIDPPIPNKKKAAKIRKHEASVLPKVNPPTAAEVSIANLAKKLPAKAAKYLSSGRSPIKGRGILETHVLQENAASILSRTFPGWRYDFVYSPQAENGRIWIIWDPAISVFIYNKTDQVITCGVFDQSTRLSFSVSFIYARNCRIARRELWSSLEELNQNSLLRNLPWLLLGDFNQILRAEDHYSLIPHDLPLQGMNEFQSCIENCELLELPSRGTSHTWSNGQPTNPITRKIDRCLSNEAWTSSFPNSSAFFDAPGGSDHSPILVQTSNAIERRKVPFKFFSFFTTHPDYSSLVEAAWNLPNPHGSSMFLLCQKLKAVKVRCKALNRNSFSNIQARTAQAHDLLVNIQHQLLTNPSPSLFADENEVRRQWSFLSSAEESFLKQKSRIRWCDEGDSNTGFFHKSVMAHQAVNRITYLRTDDDEKISDTTQMKAMLIDYYIDLLGTKNLAVQPLSVDRIKELNNFRCSSDLAVQLTAIPSTEEVTSTLFSLPRNKAPGPDGFTADFFVSSWAIVGPSLIEAVTDFFKTGKLIKQVNATILALIPKTVTADKLRDFRPISCCNTIYKVISRILAKRLKNITGKAVQRNQVAFIKGRLLCENVLLASELVADFNKTGSVTRGCLQIDLSKAFDNIDWDFLINILKAFDLPPVFINWLSVCFTSPTFSVALNGELVGYFPGKKGLRQGDSISAPLFTLVMDILSKQLDEAALQGCFQTHPLCSNPLVTHLSFADDLLVFFDGSDSSLVAILEILDQFKLASGLGINVAKSCLFLDGNNLPLISQLASAHNLTHGALLVRYLGVPLLPHKLNATDYQPLLDKVKSRISSWTNRHLSFAGRLQLLQSVINSTINFWASVFLLPNKCIHDLECICNAFLWNGTADTARGAKVSWEIVCTPKSVGGLGLKRLADWNKIFGLKLIWLLFSQGGSLWVSWVKIHLIRGRCFWDADFRATGSWIWRRLTKLRLLARPFIFCDVVSGRDALFWHDNWTGLGPLISIIGSAGPRVTGINIQSLVCEATYDGNWSIPRGRHPAVQLLRACLQSHSPPTLDIGEDIFLWKTSHTHTQGSFSSAKTWRHLHPTGPSVPWFSQVWFKEKIPKHAFFAWLTVRDRLTTRDRLRSWNLPVPSSCLLCLNGDESRDHLFFRCNYSKVLWLDFFASLSPPVFTDFTSLLNWIKRPTTNRKLNVVCKLVFHALLYNIWIERNTRLHSTSFRSVAQLRKHIQVLLRCKLAVLDRSVSRSTTITSHDTYLSHWFARFQ</sequence>
<proteinExistence type="predicted"/>
<protein>
    <submittedName>
        <fullName evidence="2">Endonuclease/exonuclease/phosphatase superfamily</fullName>
    </submittedName>
</protein>
<dbReference type="InterPro" id="IPR000477">
    <property type="entry name" value="RT_dom"/>
</dbReference>
<gene>
    <name evidence="2" type="ORF">ISN44_As08g039240</name>
</gene>
<dbReference type="Pfam" id="PF00078">
    <property type="entry name" value="RVT_1"/>
    <property type="match status" value="1"/>
</dbReference>
<accession>A0A8T2BER5</accession>
<evidence type="ECO:0000259" key="1">
    <source>
        <dbReference type="PROSITE" id="PS50878"/>
    </source>
</evidence>
<reference evidence="2 3" key="1">
    <citation type="submission" date="2020-12" db="EMBL/GenBank/DDBJ databases">
        <title>Concerted genomic and epigenomic changes stabilize Arabidopsis allopolyploids.</title>
        <authorList>
            <person name="Chen Z."/>
        </authorList>
    </citation>
    <scope>NUCLEOTIDE SEQUENCE [LARGE SCALE GENOMIC DNA]</scope>
    <source>
        <strain evidence="2">As9502</strain>
        <tissue evidence="2">Leaf</tissue>
    </source>
</reference>
<evidence type="ECO:0000313" key="2">
    <source>
        <dbReference type="EMBL" id="KAG7584466.1"/>
    </source>
</evidence>
<dbReference type="GO" id="GO:0004519">
    <property type="term" value="F:endonuclease activity"/>
    <property type="evidence" value="ECO:0007669"/>
    <property type="project" value="UniProtKB-KW"/>
</dbReference>
<comment type="caution">
    <text evidence="2">The sequence shown here is derived from an EMBL/GenBank/DDBJ whole genome shotgun (WGS) entry which is preliminary data.</text>
</comment>
<keyword evidence="2" id="KW-0255">Endonuclease</keyword>
<dbReference type="PANTHER" id="PTHR33116:SF76">
    <property type="entry name" value="DUF4283 DOMAIN-CONTAINING PROTEIN"/>
    <property type="match status" value="1"/>
</dbReference>
<keyword evidence="2" id="KW-0540">Nuclease</keyword>
<dbReference type="InterPro" id="IPR025558">
    <property type="entry name" value="DUF4283"/>
</dbReference>
<feature type="domain" description="Reverse transcriptase" evidence="1">
    <location>
        <begin position="992"/>
        <end position="1270"/>
    </location>
</feature>
<organism evidence="2 3">
    <name type="scientific">Arabidopsis suecica</name>
    <name type="common">Swedish thale-cress</name>
    <name type="synonym">Cardaminopsis suecica</name>
    <dbReference type="NCBI Taxonomy" id="45249"/>
    <lineage>
        <taxon>Eukaryota</taxon>
        <taxon>Viridiplantae</taxon>
        <taxon>Streptophyta</taxon>
        <taxon>Embryophyta</taxon>
        <taxon>Tracheophyta</taxon>
        <taxon>Spermatophyta</taxon>
        <taxon>Magnoliopsida</taxon>
        <taxon>eudicotyledons</taxon>
        <taxon>Gunneridae</taxon>
        <taxon>Pentapetalae</taxon>
        <taxon>rosids</taxon>
        <taxon>malvids</taxon>
        <taxon>Brassicales</taxon>
        <taxon>Brassicaceae</taxon>
        <taxon>Camelineae</taxon>
        <taxon>Arabidopsis</taxon>
    </lineage>
</organism>
<dbReference type="Proteomes" id="UP000694251">
    <property type="component" value="Chromosome 8"/>
</dbReference>
<dbReference type="EMBL" id="JAEFBJ010000008">
    <property type="protein sequence ID" value="KAG7584466.1"/>
    <property type="molecule type" value="Genomic_DNA"/>
</dbReference>
<dbReference type="PROSITE" id="PS50878">
    <property type="entry name" value="RT_POL"/>
    <property type="match status" value="1"/>
</dbReference>